<dbReference type="PANTHER" id="PTHR24305">
    <property type="entry name" value="CYTOCHROME P450"/>
    <property type="match status" value="1"/>
</dbReference>
<comment type="subcellular location">
    <subcellularLocation>
        <location evidence="2">Membrane</location>
    </subcellularLocation>
</comment>
<dbReference type="FunFam" id="1.10.630.10:FF:000158">
    <property type="entry name" value="Cytochrome P450, putative (Eurofung)"/>
    <property type="match status" value="1"/>
</dbReference>
<evidence type="ECO:0000313" key="14">
    <source>
        <dbReference type="EMBL" id="KAF2971296.1"/>
    </source>
</evidence>
<evidence type="ECO:0000256" key="5">
    <source>
        <dbReference type="ARBA" id="ARBA00022692"/>
    </source>
</evidence>
<proteinExistence type="inferred from homology"/>
<dbReference type="InterPro" id="IPR050121">
    <property type="entry name" value="Cytochrome_P450_monoxygenase"/>
</dbReference>
<evidence type="ECO:0000256" key="8">
    <source>
        <dbReference type="ARBA" id="ARBA00023002"/>
    </source>
</evidence>
<keyword evidence="7" id="KW-1133">Transmembrane helix</keyword>
<dbReference type="InParanoid" id="A0A7C8N8Y6"/>
<dbReference type="SUPFAM" id="SSF48264">
    <property type="entry name" value="Cytochrome P450"/>
    <property type="match status" value="1"/>
</dbReference>
<keyword evidence="5" id="KW-0812">Transmembrane</keyword>
<keyword evidence="15" id="KW-1185">Reference proteome</keyword>
<dbReference type="InterPro" id="IPR036396">
    <property type="entry name" value="Cyt_P450_sf"/>
</dbReference>
<organism evidence="14 15">
    <name type="scientific">Xylaria multiplex</name>
    <dbReference type="NCBI Taxonomy" id="323545"/>
    <lineage>
        <taxon>Eukaryota</taxon>
        <taxon>Fungi</taxon>
        <taxon>Dikarya</taxon>
        <taxon>Ascomycota</taxon>
        <taxon>Pezizomycotina</taxon>
        <taxon>Sordariomycetes</taxon>
        <taxon>Xylariomycetidae</taxon>
        <taxon>Xylariales</taxon>
        <taxon>Xylariaceae</taxon>
        <taxon>Xylaria</taxon>
    </lineage>
</organism>
<dbReference type="PANTHER" id="PTHR24305:SF210">
    <property type="entry name" value="CYTOCHROME P450 MONOOXYGENASE ASQL-RELATED"/>
    <property type="match status" value="1"/>
</dbReference>
<evidence type="ECO:0000256" key="7">
    <source>
        <dbReference type="ARBA" id="ARBA00022989"/>
    </source>
</evidence>
<dbReference type="EMBL" id="WUBL01000014">
    <property type="protein sequence ID" value="KAF2971296.1"/>
    <property type="molecule type" value="Genomic_DNA"/>
</dbReference>
<keyword evidence="6 12" id="KW-0479">Metal-binding</keyword>
<dbReference type="PROSITE" id="PS00086">
    <property type="entry name" value="CYTOCHROME_P450"/>
    <property type="match status" value="1"/>
</dbReference>
<sequence>MESEIASPSLDSDVMAQFWDLLTIETIVKILAVLSIVHVASHIVYNLYLHPLSKYPGPFLGRSTLLWRFYNVLGGRWHRHIDNLHKKYGPVVRVSPNELSFASIESWKDIYGHATGGRGTCVKSEFYDVFGGGFNSSCIGSERNPKEHGRMRKALSNAFSTKSLLEQEKVVNENVDAFIKRLGADGGPGTKGLNMTIWFEMIAFDILGEMSFGESFGSVAQGYPHFWSQTFTEHLFAITVIDMLRRYRFFMALGKLLLPLTMSLREKHTQLSRDKVARRLESSSSRADFMSLLINKVRTGEMDMEELTAHASTLTLGSVAGGETVATFLASATYYLLNSPVALAQLQTEIRTAFKTYDEINATRAQQLPYLQAVIAEGLRMHPPGSRGFPRVSPGTQISGHYIPAGVEVYTSAWTMTHDEKYFHDPFNFKPERWIDPECKDIKEASQPFSLGPRGCIGKNFAYLEVNLILAKMLWAYDMELINKELDWEGSSHEHVMWSKPGIFVAFKPIDRSGTLLPVGKYRSPFAVNCAAGISQTETDSFNIFKNIEFSNEFPALDRKVDRVFNA</sequence>
<evidence type="ECO:0000256" key="4">
    <source>
        <dbReference type="ARBA" id="ARBA00022617"/>
    </source>
</evidence>
<evidence type="ECO:0000256" key="10">
    <source>
        <dbReference type="ARBA" id="ARBA00023033"/>
    </source>
</evidence>
<dbReference type="GO" id="GO:0016705">
    <property type="term" value="F:oxidoreductase activity, acting on paired donors, with incorporation or reduction of molecular oxygen"/>
    <property type="evidence" value="ECO:0007669"/>
    <property type="project" value="InterPro"/>
</dbReference>
<evidence type="ECO:0000256" key="3">
    <source>
        <dbReference type="ARBA" id="ARBA00010617"/>
    </source>
</evidence>
<comment type="similarity">
    <text evidence="3 13">Belongs to the cytochrome P450 family.</text>
</comment>
<dbReference type="PRINTS" id="PR00463">
    <property type="entry name" value="EP450I"/>
</dbReference>
<evidence type="ECO:0000256" key="11">
    <source>
        <dbReference type="ARBA" id="ARBA00023136"/>
    </source>
</evidence>
<evidence type="ECO:0000256" key="6">
    <source>
        <dbReference type="ARBA" id="ARBA00022723"/>
    </source>
</evidence>
<reference evidence="14 15" key="1">
    <citation type="submission" date="2019-12" db="EMBL/GenBank/DDBJ databases">
        <title>Draft genome sequence of the ascomycete Xylaria multiplex DSM 110363.</title>
        <authorList>
            <person name="Buettner E."/>
            <person name="Kellner H."/>
        </authorList>
    </citation>
    <scope>NUCLEOTIDE SEQUENCE [LARGE SCALE GENOMIC DNA]</scope>
    <source>
        <strain evidence="14 15">DSM 110363</strain>
    </source>
</reference>
<gene>
    <name evidence="14" type="ORF">GQX73_g2269</name>
</gene>
<accession>A0A7C8N8Y6</accession>
<dbReference type="GO" id="GO:0004497">
    <property type="term" value="F:monooxygenase activity"/>
    <property type="evidence" value="ECO:0007669"/>
    <property type="project" value="UniProtKB-KW"/>
</dbReference>
<dbReference type="Proteomes" id="UP000481858">
    <property type="component" value="Unassembled WGS sequence"/>
</dbReference>
<name>A0A7C8N8Y6_9PEZI</name>
<evidence type="ECO:0000256" key="1">
    <source>
        <dbReference type="ARBA" id="ARBA00001971"/>
    </source>
</evidence>
<dbReference type="PRINTS" id="PR00385">
    <property type="entry name" value="P450"/>
</dbReference>
<keyword evidence="4 12" id="KW-0349">Heme</keyword>
<dbReference type="InterPro" id="IPR017972">
    <property type="entry name" value="Cyt_P450_CS"/>
</dbReference>
<keyword evidence="8 13" id="KW-0560">Oxidoreductase</keyword>
<evidence type="ECO:0008006" key="16">
    <source>
        <dbReference type="Google" id="ProtNLM"/>
    </source>
</evidence>
<dbReference type="GO" id="GO:0020037">
    <property type="term" value="F:heme binding"/>
    <property type="evidence" value="ECO:0007669"/>
    <property type="project" value="InterPro"/>
</dbReference>
<feature type="binding site" description="axial binding residue" evidence="12">
    <location>
        <position position="456"/>
    </location>
    <ligand>
        <name>heme</name>
        <dbReference type="ChEBI" id="CHEBI:30413"/>
    </ligand>
    <ligandPart>
        <name>Fe</name>
        <dbReference type="ChEBI" id="CHEBI:18248"/>
    </ligandPart>
</feature>
<dbReference type="OrthoDB" id="1470350at2759"/>
<dbReference type="InterPro" id="IPR001128">
    <property type="entry name" value="Cyt_P450"/>
</dbReference>
<protein>
    <recommendedName>
        <fullName evidence="16">Cytochrome P450</fullName>
    </recommendedName>
</protein>
<keyword evidence="9 12" id="KW-0408">Iron</keyword>
<comment type="cofactor">
    <cofactor evidence="1 12">
        <name>heme</name>
        <dbReference type="ChEBI" id="CHEBI:30413"/>
    </cofactor>
</comment>
<comment type="caution">
    <text evidence="14">The sequence shown here is derived from an EMBL/GenBank/DDBJ whole genome shotgun (WGS) entry which is preliminary data.</text>
</comment>
<dbReference type="CDD" id="cd11058">
    <property type="entry name" value="CYP60B-like"/>
    <property type="match status" value="1"/>
</dbReference>
<evidence type="ECO:0000313" key="15">
    <source>
        <dbReference type="Proteomes" id="UP000481858"/>
    </source>
</evidence>
<evidence type="ECO:0000256" key="2">
    <source>
        <dbReference type="ARBA" id="ARBA00004370"/>
    </source>
</evidence>
<dbReference type="AlphaFoldDB" id="A0A7C8N8Y6"/>
<evidence type="ECO:0000256" key="9">
    <source>
        <dbReference type="ARBA" id="ARBA00023004"/>
    </source>
</evidence>
<dbReference type="Pfam" id="PF00067">
    <property type="entry name" value="p450"/>
    <property type="match status" value="1"/>
</dbReference>
<evidence type="ECO:0000256" key="13">
    <source>
        <dbReference type="RuleBase" id="RU000461"/>
    </source>
</evidence>
<keyword evidence="11" id="KW-0472">Membrane</keyword>
<dbReference type="InterPro" id="IPR002401">
    <property type="entry name" value="Cyt_P450_E_grp-I"/>
</dbReference>
<dbReference type="GO" id="GO:0016020">
    <property type="term" value="C:membrane"/>
    <property type="evidence" value="ECO:0007669"/>
    <property type="project" value="UniProtKB-SubCell"/>
</dbReference>
<keyword evidence="10 13" id="KW-0503">Monooxygenase</keyword>
<evidence type="ECO:0000256" key="12">
    <source>
        <dbReference type="PIRSR" id="PIRSR602401-1"/>
    </source>
</evidence>
<dbReference type="Gene3D" id="1.10.630.10">
    <property type="entry name" value="Cytochrome P450"/>
    <property type="match status" value="1"/>
</dbReference>
<dbReference type="GO" id="GO:0005506">
    <property type="term" value="F:iron ion binding"/>
    <property type="evidence" value="ECO:0007669"/>
    <property type="project" value="InterPro"/>
</dbReference>